<accession>A0A0P9GGE2</accession>
<feature type="compositionally biased region" description="Low complexity" evidence="1">
    <location>
        <begin position="883"/>
        <end position="893"/>
    </location>
</feature>
<feature type="region of interest" description="Disordered" evidence="1">
    <location>
        <begin position="225"/>
        <end position="250"/>
    </location>
</feature>
<keyword evidence="3" id="KW-1185">Reference proteome</keyword>
<feature type="compositionally biased region" description="Low complexity" evidence="1">
    <location>
        <begin position="225"/>
        <end position="235"/>
    </location>
</feature>
<evidence type="ECO:0000313" key="3">
    <source>
        <dbReference type="Proteomes" id="UP000053890"/>
    </source>
</evidence>
<feature type="region of interest" description="Disordered" evidence="1">
    <location>
        <begin position="634"/>
        <end position="660"/>
    </location>
</feature>
<protein>
    <submittedName>
        <fullName evidence="2">Uncharacterized protein</fullName>
    </submittedName>
</protein>
<proteinExistence type="predicted"/>
<feature type="compositionally biased region" description="Pro residues" evidence="1">
    <location>
        <begin position="51"/>
        <end position="62"/>
    </location>
</feature>
<feature type="compositionally biased region" description="Low complexity" evidence="1">
    <location>
        <begin position="34"/>
        <end position="50"/>
    </location>
</feature>
<dbReference type="AlphaFoldDB" id="A0A0P9GGE2"/>
<dbReference type="EMBL" id="KQ474090">
    <property type="protein sequence ID" value="KPV71922.1"/>
    <property type="molecule type" value="Genomic_DNA"/>
</dbReference>
<organism evidence="2 3">
    <name type="scientific">Rhodotorula graminis (strain WP1)</name>
    <dbReference type="NCBI Taxonomy" id="578459"/>
    <lineage>
        <taxon>Eukaryota</taxon>
        <taxon>Fungi</taxon>
        <taxon>Dikarya</taxon>
        <taxon>Basidiomycota</taxon>
        <taxon>Pucciniomycotina</taxon>
        <taxon>Microbotryomycetes</taxon>
        <taxon>Sporidiobolales</taxon>
        <taxon>Sporidiobolaceae</taxon>
        <taxon>Rhodotorula</taxon>
    </lineage>
</organism>
<dbReference type="STRING" id="578459.A0A0P9GGE2"/>
<dbReference type="GeneID" id="28978730"/>
<feature type="region of interest" description="Disordered" evidence="1">
    <location>
        <begin position="527"/>
        <end position="600"/>
    </location>
</feature>
<feature type="compositionally biased region" description="Low complexity" evidence="1">
    <location>
        <begin position="282"/>
        <end position="292"/>
    </location>
</feature>
<dbReference type="OMA" id="NASIWMA"/>
<feature type="compositionally biased region" description="Acidic residues" evidence="1">
    <location>
        <begin position="918"/>
        <end position="934"/>
    </location>
</feature>
<feature type="compositionally biased region" description="Pro residues" evidence="1">
    <location>
        <begin position="872"/>
        <end position="882"/>
    </location>
</feature>
<dbReference type="RefSeq" id="XP_018267971.1">
    <property type="nucleotide sequence ID" value="XM_018418283.1"/>
</dbReference>
<feature type="compositionally biased region" description="Basic residues" evidence="1">
    <location>
        <begin position="22"/>
        <end position="33"/>
    </location>
</feature>
<feature type="region of interest" description="Disordered" evidence="1">
    <location>
        <begin position="811"/>
        <end position="995"/>
    </location>
</feature>
<feature type="region of interest" description="Disordered" evidence="1">
    <location>
        <begin position="274"/>
        <end position="415"/>
    </location>
</feature>
<reference evidence="2 3" key="1">
    <citation type="journal article" date="2015" name="Front. Microbiol.">
        <title>Genome sequence of the plant growth promoting endophytic yeast Rhodotorula graminis WP1.</title>
        <authorList>
            <person name="Firrincieli A."/>
            <person name="Otillar R."/>
            <person name="Salamov A."/>
            <person name="Schmutz J."/>
            <person name="Khan Z."/>
            <person name="Redman R.S."/>
            <person name="Fleck N.D."/>
            <person name="Lindquist E."/>
            <person name="Grigoriev I.V."/>
            <person name="Doty S.L."/>
        </authorList>
    </citation>
    <scope>NUCLEOTIDE SEQUENCE [LARGE SCALE GENOMIC DNA]</scope>
    <source>
        <strain evidence="2 3">WP1</strain>
    </source>
</reference>
<feature type="region of interest" description="Disordered" evidence="1">
    <location>
        <begin position="483"/>
        <end position="510"/>
    </location>
</feature>
<dbReference type="OrthoDB" id="2528987at2759"/>
<feature type="compositionally biased region" description="Polar residues" evidence="1">
    <location>
        <begin position="157"/>
        <end position="166"/>
    </location>
</feature>
<feature type="compositionally biased region" description="Low complexity" evidence="1">
    <location>
        <begin position="903"/>
        <end position="914"/>
    </location>
</feature>
<feature type="compositionally biased region" description="Low complexity" evidence="1">
    <location>
        <begin position="643"/>
        <end position="652"/>
    </location>
</feature>
<evidence type="ECO:0000313" key="2">
    <source>
        <dbReference type="EMBL" id="KPV71922.1"/>
    </source>
</evidence>
<feature type="compositionally biased region" description="Pro residues" evidence="1">
    <location>
        <begin position="542"/>
        <end position="551"/>
    </location>
</feature>
<sequence>MPAELGGSTRDAHPAAVDPRTRTSKTPRTRHLASHSSPPSLAPFAASLNPAAPPPPAAPPSRVPGLGTPSSTAAAAPTSTTMSSSSKRPLAKQLSSGLISYPMVARIDSTPTFTPAPEVPPIPISHPSSKVAPPSAATSKVEVKKVVRGRPPPIKVNGTQSGSSFLSPLKSRFSRGGKEKEAAPAQDEDDEDGRSRSRSRRSKVDTLIAENEAAIKAAFPDVVSAAAPAAEPSPEADLDITMPRKNSAWDSSATDILLERARAADEAATTGIALGSPFHDLSSSAPVQSSVQPPRPAHRRGTSDESPRIVQDAFARIADLYDDRSRSSATYSSRTSTTANSRRPSAVSAATSSALKGRERPRSVQPPSKPPLGTVAKVDDAFFPPTAGPSTAPSVTPSMSRRPSSVPRAPLSTSNSIGISVREGAAPAPREVARAAFGADGLTVSLRSYHRPEELEVGWVCLPCVDDEGRPYTSWEIRLKPRASGAAPVVPPLQSSTSSLPEPPRARTPSTSAATFLNYRMNASSSTAPAVAADPSGMYPPTSAPSAPPSRRPSQHHSPTTPTSAAAPRKLSGRSEASSYGGSFSSDSSYMTTLSGGRRPKLSVSSIATTMTEGLPPFDLEAIQRTCYFEEGDVFRSGGSSGGPPRTNRSSSYAPGAEGFPRARQFSIDEEGIMGRAASFSVGHGVAHRPRSLRQHRFGAYVPPVSQSGGVDFAQLAQQARRQSSMAHEGAIEGHEDDITMGPTTPSAERRLRKPSLADGLPPPPPMPSLPQLGNDHGVAVSAKSFLAGARAGRRKQSIAPPAALVLKQHTSDGGSSVLSPSLAKATAPPTHRSPLGGGPRRASDVFGPAGDLRTPTKASRDARTPTRPHASTPPPSLPLPSLPGSGPESPALDAGGVRRRSGSSSGSSFVGGRADSDVDEDADDSEVDPEVEDVQNASIWMAQAQKPPSAPRQQVSHWSETDDDDDEPESVDSECQTSWCKVPDAATTSEEGEA</sequence>
<feature type="region of interest" description="Disordered" evidence="1">
    <location>
        <begin position="1"/>
        <end position="93"/>
    </location>
</feature>
<evidence type="ECO:0000256" key="1">
    <source>
        <dbReference type="SAM" id="MobiDB-lite"/>
    </source>
</evidence>
<feature type="compositionally biased region" description="Acidic residues" evidence="1">
    <location>
        <begin position="962"/>
        <end position="973"/>
    </location>
</feature>
<feature type="compositionally biased region" description="Low complexity" evidence="1">
    <location>
        <begin position="327"/>
        <end position="346"/>
    </location>
</feature>
<dbReference type="Proteomes" id="UP000053890">
    <property type="component" value="Unassembled WGS sequence"/>
</dbReference>
<gene>
    <name evidence="2" type="ORF">RHOBADRAFT_56301</name>
</gene>
<feature type="compositionally biased region" description="Low complexity" evidence="1">
    <location>
        <begin position="393"/>
        <end position="410"/>
    </location>
</feature>
<name>A0A0P9GGE2_RHOGW</name>
<feature type="compositionally biased region" description="Low complexity" evidence="1">
    <location>
        <begin position="575"/>
        <end position="595"/>
    </location>
</feature>
<feature type="compositionally biased region" description="Low complexity" evidence="1">
    <location>
        <begin position="68"/>
        <end position="86"/>
    </location>
</feature>
<feature type="region of interest" description="Disordered" evidence="1">
    <location>
        <begin position="731"/>
        <end position="776"/>
    </location>
</feature>
<feature type="region of interest" description="Disordered" evidence="1">
    <location>
        <begin position="108"/>
        <end position="207"/>
    </location>
</feature>